<evidence type="ECO:0000256" key="2">
    <source>
        <dbReference type="ARBA" id="ARBA00022803"/>
    </source>
</evidence>
<protein>
    <recommendedName>
        <fullName evidence="8">DUF4034 domain-containing protein</fullName>
    </recommendedName>
</protein>
<dbReference type="RefSeq" id="WP_377301527.1">
    <property type="nucleotide sequence ID" value="NZ_JBHSMK010000002.1"/>
</dbReference>
<evidence type="ECO:0000256" key="5">
    <source>
        <dbReference type="SAM" id="SignalP"/>
    </source>
</evidence>
<keyword evidence="1" id="KW-0677">Repeat</keyword>
<evidence type="ECO:0008006" key="8">
    <source>
        <dbReference type="Google" id="ProtNLM"/>
    </source>
</evidence>
<evidence type="ECO:0000256" key="3">
    <source>
        <dbReference type="PROSITE-ProRule" id="PRU00339"/>
    </source>
</evidence>
<feature type="region of interest" description="Disordered" evidence="4">
    <location>
        <begin position="539"/>
        <end position="558"/>
    </location>
</feature>
<evidence type="ECO:0000256" key="4">
    <source>
        <dbReference type="SAM" id="MobiDB-lite"/>
    </source>
</evidence>
<keyword evidence="7" id="KW-1185">Reference proteome</keyword>
<evidence type="ECO:0000256" key="1">
    <source>
        <dbReference type="ARBA" id="ARBA00022737"/>
    </source>
</evidence>
<feature type="chain" id="PRO_5045338341" description="DUF4034 domain-containing protein" evidence="5">
    <location>
        <begin position="21"/>
        <end position="558"/>
    </location>
</feature>
<comment type="caution">
    <text evidence="6">The sequence shown here is derived from an EMBL/GenBank/DDBJ whole genome shotgun (WGS) entry which is preliminary data.</text>
</comment>
<evidence type="ECO:0000313" key="6">
    <source>
        <dbReference type="EMBL" id="MFC5435328.1"/>
    </source>
</evidence>
<proteinExistence type="predicted"/>
<name>A0ABW0JHB5_9GAMM</name>
<feature type="repeat" description="TPR" evidence="3">
    <location>
        <begin position="424"/>
        <end position="457"/>
    </location>
</feature>
<evidence type="ECO:0000313" key="7">
    <source>
        <dbReference type="Proteomes" id="UP001596013"/>
    </source>
</evidence>
<dbReference type="PROSITE" id="PS50005">
    <property type="entry name" value="TPR"/>
    <property type="match status" value="1"/>
</dbReference>
<organism evidence="6 7">
    <name type="scientific">Rhodanobacter umsongensis</name>
    <dbReference type="NCBI Taxonomy" id="633153"/>
    <lineage>
        <taxon>Bacteria</taxon>
        <taxon>Pseudomonadati</taxon>
        <taxon>Pseudomonadota</taxon>
        <taxon>Gammaproteobacteria</taxon>
        <taxon>Lysobacterales</taxon>
        <taxon>Rhodanobacteraceae</taxon>
        <taxon>Rhodanobacter</taxon>
    </lineage>
</organism>
<dbReference type="EMBL" id="JBHSMK010000002">
    <property type="protein sequence ID" value="MFC5435328.1"/>
    <property type="molecule type" value="Genomic_DNA"/>
</dbReference>
<dbReference type="PANTHER" id="PTHR44858">
    <property type="entry name" value="TETRATRICOPEPTIDE REPEAT PROTEIN 6"/>
    <property type="match status" value="1"/>
</dbReference>
<dbReference type="InterPro" id="IPR050498">
    <property type="entry name" value="Ycf3"/>
</dbReference>
<reference evidence="7" key="1">
    <citation type="journal article" date="2019" name="Int. J. Syst. Evol. Microbiol.">
        <title>The Global Catalogue of Microorganisms (GCM) 10K type strain sequencing project: providing services to taxonomists for standard genome sequencing and annotation.</title>
        <authorList>
            <consortium name="The Broad Institute Genomics Platform"/>
            <consortium name="The Broad Institute Genome Sequencing Center for Infectious Disease"/>
            <person name="Wu L."/>
            <person name="Ma J."/>
        </authorList>
    </citation>
    <scope>NUCLEOTIDE SEQUENCE [LARGE SCALE GENOMIC DNA]</scope>
    <source>
        <strain evidence="7">JCM 17130</strain>
    </source>
</reference>
<dbReference type="Proteomes" id="UP001596013">
    <property type="component" value="Unassembled WGS sequence"/>
</dbReference>
<dbReference type="InterPro" id="IPR019734">
    <property type="entry name" value="TPR_rpt"/>
</dbReference>
<dbReference type="PANTHER" id="PTHR44858:SF1">
    <property type="entry name" value="UDP-N-ACETYLGLUCOSAMINE--PEPTIDE N-ACETYLGLUCOSAMINYLTRANSFERASE SPINDLY-RELATED"/>
    <property type="match status" value="1"/>
</dbReference>
<dbReference type="SUPFAM" id="SSF48452">
    <property type="entry name" value="TPR-like"/>
    <property type="match status" value="1"/>
</dbReference>
<feature type="signal peptide" evidence="5">
    <location>
        <begin position="1"/>
        <end position="20"/>
    </location>
</feature>
<dbReference type="InterPro" id="IPR011990">
    <property type="entry name" value="TPR-like_helical_dom_sf"/>
</dbReference>
<keyword evidence="2 3" id="KW-0802">TPR repeat</keyword>
<dbReference type="PROSITE" id="PS51257">
    <property type="entry name" value="PROKAR_LIPOPROTEIN"/>
    <property type="match status" value="1"/>
</dbReference>
<gene>
    <name evidence="6" type="ORF">ACFPME_02085</name>
</gene>
<keyword evidence="5" id="KW-0732">Signal</keyword>
<accession>A0ABW0JHB5</accession>
<sequence>MTSWKGWLRLAGVSVLVTLAGCTQPVARTSRQQVVQSTAPASEVTQPITAKDNPFPALQQVPVAKTVYSTDEIRQFVTAARAAESIEDPLQRCLAYPDPPHSHWSHEAVVAYCRYRLRPMISTAEINALIRSGQTAELDNRLAAALHAQLTQPEAQGLLDEIYLQDFRYDSAKERPLLDAWKRASPKSAFAYAASGYAYEEMAQDARGEDYSENTAPAKLQSMSSLLALAEDDLQQALTLEPRLTPAYVAWIDGANIGRTRDFVENIGERARAAAPADYAIYSDLMFARQPMWGGSPQAMEQLASQAQAHAVKNPLLKLLLTEAPFYEVSDCHCDPRIQLANYHEIFGQLPTTAIMWSAGDLASDNGHPEMVVVYLSETLRFLPYNPLAIRARANRSYSLTYLGYPQWALAEADKVVAADPQFDAGFRARGLAYEALQDYPHAIEALRRAIALDPGSSWQLIELGNLYGYKTREWDKAWEISSQVTRKFPDEANGWVLRAMIQMDEPRAGLKDTYDQFNARFGNDPNHQTALSEMRESLKQQAGPGGLNSTKLNLRPH</sequence>
<dbReference type="Gene3D" id="1.25.40.10">
    <property type="entry name" value="Tetratricopeptide repeat domain"/>
    <property type="match status" value="1"/>
</dbReference>
<feature type="compositionally biased region" description="Polar residues" evidence="4">
    <location>
        <begin position="548"/>
        <end position="558"/>
    </location>
</feature>